<keyword evidence="1" id="KW-1133">Transmembrane helix</keyword>
<sequence>MEYTKKVHKQYYQFFNLSKKIARLSNWIWSIIAVGLLFYLIGFFKLDLQLMGYSATVAVGMLVVKLIEWISGSIGLYLGTKHPELRYMQGADLNGWYDSTYDYNLKQNWLTKAVENLSVVGVNFSSKKIFSPSANKGKYEYKLSQQYPDSNIVATDICVPNEHIQTSDNIVYLTEPNDALKSAECLSKMGVQKVDLIWDIKGALWHTKDISKFNSLLETYLDILSDNGAVIIDAYDFSSKYILNLKPKNKGYKENSTYTVIKKRLKKVSWFEEAFEVVLTGEGEAKMAVLFKKMH</sequence>
<keyword evidence="1" id="KW-0812">Transmembrane</keyword>
<dbReference type="GeneID" id="93346532"/>
<gene>
    <name evidence="2" type="ORF">NCTC10343_03178</name>
</gene>
<evidence type="ECO:0000256" key="1">
    <source>
        <dbReference type="SAM" id="Phobius"/>
    </source>
</evidence>
<reference evidence="2 3" key="1">
    <citation type="submission" date="2018-06" db="EMBL/GenBank/DDBJ databases">
        <authorList>
            <consortium name="Pathogen Informatics"/>
            <person name="Doyle S."/>
        </authorList>
    </citation>
    <scope>NUCLEOTIDE SEQUENCE [LARGE SCALE GENOMIC DNA]</scope>
    <source>
        <strain evidence="2 3">NCTC10343</strain>
    </source>
</reference>
<dbReference type="RefSeq" id="WP_019687701.1">
    <property type="nucleotide sequence ID" value="NZ_CP036496.1"/>
</dbReference>
<dbReference type="EMBL" id="UGSC01000001">
    <property type="protein sequence ID" value="SUA70307.1"/>
    <property type="molecule type" value="Genomic_DNA"/>
</dbReference>
<evidence type="ECO:0000313" key="3">
    <source>
        <dbReference type="Proteomes" id="UP000254400"/>
    </source>
</evidence>
<keyword evidence="1" id="KW-0472">Membrane</keyword>
<dbReference type="AlphaFoldDB" id="A0A378Y1Y2"/>
<accession>A0A378Y1Y2</accession>
<organism evidence="2 3">
    <name type="scientific">Paenibacillus polymyxa</name>
    <name type="common">Bacillus polymyxa</name>
    <dbReference type="NCBI Taxonomy" id="1406"/>
    <lineage>
        <taxon>Bacteria</taxon>
        <taxon>Bacillati</taxon>
        <taxon>Bacillota</taxon>
        <taxon>Bacilli</taxon>
        <taxon>Bacillales</taxon>
        <taxon>Paenibacillaceae</taxon>
        <taxon>Paenibacillus</taxon>
    </lineage>
</organism>
<dbReference type="Proteomes" id="UP000254400">
    <property type="component" value="Unassembled WGS sequence"/>
</dbReference>
<feature type="transmembrane region" description="Helical" evidence="1">
    <location>
        <begin position="50"/>
        <end position="78"/>
    </location>
</feature>
<feature type="transmembrane region" description="Helical" evidence="1">
    <location>
        <begin position="21"/>
        <end position="44"/>
    </location>
</feature>
<protein>
    <submittedName>
        <fullName evidence="2">Uncharacterized protein</fullName>
    </submittedName>
</protein>
<evidence type="ECO:0000313" key="2">
    <source>
        <dbReference type="EMBL" id="SUA70307.1"/>
    </source>
</evidence>
<proteinExistence type="predicted"/>
<name>A0A378Y1Y2_PAEPO</name>